<dbReference type="PRINTS" id="PR00455">
    <property type="entry name" value="HTHTETR"/>
</dbReference>
<protein>
    <submittedName>
        <fullName evidence="6">TetR/AcrR family transcriptional regulator</fullName>
    </submittedName>
</protein>
<sequence>MARPKEFDRNDVLQKAMKIFWAKGYEGTSVADLTAGMGISRSSLYETFGDKPDLFREALEHYQNLTGRKRAAVFAAADSVKQGMTELLGGVIRFALDKDLPGGCFYTNTATALGTLDEHILGMITAGAARLEEDIFAFLVKGQESGEIAPEKDCRALARFFVGVIRGMSVVARVNGNREVLEDMATVALETLT</sequence>
<accession>A0ABU3P3A2</accession>
<gene>
    <name evidence="6" type="ORF">Q4T40_19990</name>
</gene>
<evidence type="ECO:0000256" key="1">
    <source>
        <dbReference type="ARBA" id="ARBA00023015"/>
    </source>
</evidence>
<organism evidence="6 7">
    <name type="scientific">Anaeroselena agilis</name>
    <dbReference type="NCBI Taxonomy" id="3063788"/>
    <lineage>
        <taxon>Bacteria</taxon>
        <taxon>Bacillati</taxon>
        <taxon>Bacillota</taxon>
        <taxon>Negativicutes</taxon>
        <taxon>Acetonemataceae</taxon>
        <taxon>Anaeroselena</taxon>
    </lineage>
</organism>
<evidence type="ECO:0000256" key="3">
    <source>
        <dbReference type="ARBA" id="ARBA00023163"/>
    </source>
</evidence>
<feature type="domain" description="HTH tetR-type" evidence="5">
    <location>
        <begin position="6"/>
        <end position="66"/>
    </location>
</feature>
<dbReference type="InterPro" id="IPR009057">
    <property type="entry name" value="Homeodomain-like_sf"/>
</dbReference>
<dbReference type="Gene3D" id="1.10.10.60">
    <property type="entry name" value="Homeodomain-like"/>
    <property type="match status" value="1"/>
</dbReference>
<evidence type="ECO:0000313" key="6">
    <source>
        <dbReference type="EMBL" id="MDT8903515.1"/>
    </source>
</evidence>
<dbReference type="PANTHER" id="PTHR47506">
    <property type="entry name" value="TRANSCRIPTIONAL REGULATORY PROTEIN"/>
    <property type="match status" value="1"/>
</dbReference>
<keyword evidence="3" id="KW-0804">Transcription</keyword>
<dbReference type="Pfam" id="PF16925">
    <property type="entry name" value="TetR_C_13"/>
    <property type="match status" value="1"/>
</dbReference>
<keyword evidence="7" id="KW-1185">Reference proteome</keyword>
<feature type="DNA-binding region" description="H-T-H motif" evidence="4">
    <location>
        <begin position="29"/>
        <end position="48"/>
    </location>
</feature>
<dbReference type="InterPro" id="IPR001647">
    <property type="entry name" value="HTH_TetR"/>
</dbReference>
<evidence type="ECO:0000256" key="4">
    <source>
        <dbReference type="PROSITE-ProRule" id="PRU00335"/>
    </source>
</evidence>
<proteinExistence type="predicted"/>
<dbReference type="RefSeq" id="WP_413781970.1">
    <property type="nucleotide sequence ID" value="NZ_JAUOZS010000001.1"/>
</dbReference>
<dbReference type="SUPFAM" id="SSF48498">
    <property type="entry name" value="Tetracyclin repressor-like, C-terminal domain"/>
    <property type="match status" value="1"/>
</dbReference>
<evidence type="ECO:0000259" key="5">
    <source>
        <dbReference type="PROSITE" id="PS50977"/>
    </source>
</evidence>
<evidence type="ECO:0000256" key="2">
    <source>
        <dbReference type="ARBA" id="ARBA00023125"/>
    </source>
</evidence>
<reference evidence="6 7" key="1">
    <citation type="submission" date="2023-07" db="EMBL/GenBank/DDBJ databases">
        <title>The novel representative of Negativicutes class, Anaeroselena agilis gen. nov. sp. nov.</title>
        <authorList>
            <person name="Prokofeva M.I."/>
            <person name="Elcheninov A.G."/>
            <person name="Klyukina A."/>
            <person name="Kublanov I.V."/>
            <person name="Frolov E.N."/>
            <person name="Podosokorskaya O.A."/>
        </authorList>
    </citation>
    <scope>NUCLEOTIDE SEQUENCE [LARGE SCALE GENOMIC DNA]</scope>
    <source>
        <strain evidence="6 7">4137-cl</strain>
    </source>
</reference>
<keyword evidence="1" id="KW-0805">Transcription regulation</keyword>
<dbReference type="InterPro" id="IPR011075">
    <property type="entry name" value="TetR_C"/>
</dbReference>
<dbReference type="Proteomes" id="UP001254848">
    <property type="component" value="Unassembled WGS sequence"/>
</dbReference>
<comment type="caution">
    <text evidence="6">The sequence shown here is derived from an EMBL/GenBank/DDBJ whole genome shotgun (WGS) entry which is preliminary data.</text>
</comment>
<dbReference type="SUPFAM" id="SSF46689">
    <property type="entry name" value="Homeodomain-like"/>
    <property type="match status" value="1"/>
</dbReference>
<dbReference type="Gene3D" id="1.10.357.10">
    <property type="entry name" value="Tetracycline Repressor, domain 2"/>
    <property type="match status" value="1"/>
</dbReference>
<dbReference type="Pfam" id="PF00440">
    <property type="entry name" value="TetR_N"/>
    <property type="match status" value="1"/>
</dbReference>
<dbReference type="PROSITE" id="PS50977">
    <property type="entry name" value="HTH_TETR_2"/>
    <property type="match status" value="1"/>
</dbReference>
<evidence type="ECO:0000313" key="7">
    <source>
        <dbReference type="Proteomes" id="UP001254848"/>
    </source>
</evidence>
<dbReference type="EMBL" id="JAUOZS010000001">
    <property type="protein sequence ID" value="MDT8903515.1"/>
    <property type="molecule type" value="Genomic_DNA"/>
</dbReference>
<name>A0ABU3P3A2_9FIRM</name>
<keyword evidence="2 4" id="KW-0238">DNA-binding</keyword>
<dbReference type="InterPro" id="IPR036271">
    <property type="entry name" value="Tet_transcr_reg_TetR-rel_C_sf"/>
</dbReference>
<dbReference type="PANTHER" id="PTHR47506:SF1">
    <property type="entry name" value="HTH-TYPE TRANSCRIPTIONAL REGULATOR YJDC"/>
    <property type="match status" value="1"/>
</dbReference>